<dbReference type="Pfam" id="PF01501">
    <property type="entry name" value="Glyco_transf_8"/>
    <property type="match status" value="1"/>
</dbReference>
<evidence type="ECO:0000256" key="4">
    <source>
        <dbReference type="RuleBase" id="RU362027"/>
    </source>
</evidence>
<dbReference type="STRING" id="35608.A0A2U1KLD1"/>
<organism evidence="6 7">
    <name type="scientific">Artemisia annua</name>
    <name type="common">Sweet wormwood</name>
    <dbReference type="NCBI Taxonomy" id="35608"/>
    <lineage>
        <taxon>Eukaryota</taxon>
        <taxon>Viridiplantae</taxon>
        <taxon>Streptophyta</taxon>
        <taxon>Embryophyta</taxon>
        <taxon>Tracheophyta</taxon>
        <taxon>Spermatophyta</taxon>
        <taxon>Magnoliopsida</taxon>
        <taxon>eudicotyledons</taxon>
        <taxon>Gunneridae</taxon>
        <taxon>Pentapetalae</taxon>
        <taxon>asterids</taxon>
        <taxon>campanulids</taxon>
        <taxon>Asterales</taxon>
        <taxon>Asteraceae</taxon>
        <taxon>Asteroideae</taxon>
        <taxon>Anthemideae</taxon>
        <taxon>Artemisiinae</taxon>
        <taxon>Artemisia</taxon>
    </lineage>
</organism>
<name>A0A2U1KLD1_ARTAN</name>
<dbReference type="EC" id="2.4.1.-" evidence="4"/>
<keyword evidence="2 6" id="KW-0808">Transferase</keyword>
<keyword evidence="5" id="KW-0472">Membrane</keyword>
<keyword evidence="3" id="KW-0464">Manganese</keyword>
<dbReference type="Proteomes" id="UP000245207">
    <property type="component" value="Unassembled WGS sequence"/>
</dbReference>
<evidence type="ECO:0000313" key="6">
    <source>
        <dbReference type="EMBL" id="PWA37586.1"/>
    </source>
</evidence>
<keyword evidence="7" id="KW-1185">Reference proteome</keyword>
<dbReference type="InterPro" id="IPR050587">
    <property type="entry name" value="GNT1/Glycosyltrans_8"/>
</dbReference>
<dbReference type="OrthoDB" id="2014201at2759"/>
<dbReference type="InterPro" id="IPR029044">
    <property type="entry name" value="Nucleotide-diphossugar_trans"/>
</dbReference>
<dbReference type="EMBL" id="PKPP01016565">
    <property type="protein sequence ID" value="PWA37586.1"/>
    <property type="molecule type" value="Genomic_DNA"/>
</dbReference>
<evidence type="ECO:0000256" key="2">
    <source>
        <dbReference type="ARBA" id="ARBA00022679"/>
    </source>
</evidence>
<dbReference type="InterPro" id="IPR002495">
    <property type="entry name" value="Glyco_trans_8"/>
</dbReference>
<evidence type="ECO:0000256" key="3">
    <source>
        <dbReference type="ARBA" id="ARBA00023211"/>
    </source>
</evidence>
<keyword evidence="5" id="KW-1133">Transmembrane helix</keyword>
<reference evidence="6 7" key="1">
    <citation type="journal article" date="2018" name="Mol. Plant">
        <title>The genome of Artemisia annua provides insight into the evolution of Asteraceae family and artemisinin biosynthesis.</title>
        <authorList>
            <person name="Shen Q."/>
            <person name="Zhang L."/>
            <person name="Liao Z."/>
            <person name="Wang S."/>
            <person name="Yan T."/>
            <person name="Shi P."/>
            <person name="Liu M."/>
            <person name="Fu X."/>
            <person name="Pan Q."/>
            <person name="Wang Y."/>
            <person name="Lv Z."/>
            <person name="Lu X."/>
            <person name="Zhang F."/>
            <person name="Jiang W."/>
            <person name="Ma Y."/>
            <person name="Chen M."/>
            <person name="Hao X."/>
            <person name="Li L."/>
            <person name="Tang Y."/>
            <person name="Lv G."/>
            <person name="Zhou Y."/>
            <person name="Sun X."/>
            <person name="Brodelius P.E."/>
            <person name="Rose J.K.C."/>
            <person name="Tang K."/>
        </authorList>
    </citation>
    <scope>NUCLEOTIDE SEQUENCE [LARGE SCALE GENOMIC DNA]</scope>
    <source>
        <strain evidence="7">cv. Huhao1</strain>
        <tissue evidence="6">Leaf</tissue>
    </source>
</reference>
<comment type="similarity">
    <text evidence="4">Belongs to the glycosyltransferase 8 family.</text>
</comment>
<feature type="transmembrane region" description="Helical" evidence="5">
    <location>
        <begin position="86"/>
        <end position="104"/>
    </location>
</feature>
<dbReference type="Gene3D" id="3.90.550.10">
    <property type="entry name" value="Spore Coat Polysaccharide Biosynthesis Protein SpsA, Chain A"/>
    <property type="match status" value="1"/>
</dbReference>
<dbReference type="SUPFAM" id="SSF53448">
    <property type="entry name" value="Nucleotide-diphospho-sugar transferases"/>
    <property type="match status" value="1"/>
</dbReference>
<comment type="caution">
    <text evidence="6">The sequence shown here is derived from an EMBL/GenBank/DDBJ whole genome shotgun (WGS) entry which is preliminary data.</text>
</comment>
<protein>
    <recommendedName>
        <fullName evidence="4">Hexosyltransferase</fullName>
        <ecNumber evidence="4">2.4.1.-</ecNumber>
    </recommendedName>
</protein>
<accession>A0A2U1KLD1</accession>
<evidence type="ECO:0000256" key="5">
    <source>
        <dbReference type="SAM" id="Phobius"/>
    </source>
</evidence>
<evidence type="ECO:0000256" key="1">
    <source>
        <dbReference type="ARBA" id="ARBA00022676"/>
    </source>
</evidence>
<dbReference type="PANTHER" id="PTHR11183">
    <property type="entry name" value="GLYCOGENIN SUBFAMILY MEMBER"/>
    <property type="match status" value="1"/>
</dbReference>
<gene>
    <name evidence="6" type="ORF">CTI12_AA589290</name>
</gene>
<keyword evidence="1" id="KW-0328">Glycosyltransferase</keyword>
<proteinExistence type="inferred from homology"/>
<keyword evidence="5" id="KW-0812">Transmembrane</keyword>
<dbReference type="AlphaFoldDB" id="A0A2U1KLD1"/>
<dbReference type="GO" id="GO:0016757">
    <property type="term" value="F:glycosyltransferase activity"/>
    <property type="evidence" value="ECO:0007669"/>
    <property type="project" value="UniProtKB-KW"/>
</dbReference>
<evidence type="ECO:0000313" key="7">
    <source>
        <dbReference type="Proteomes" id="UP000245207"/>
    </source>
</evidence>
<sequence length="420" mass="48952">MVTSAAKVIEDILCSRADLELVFCSRLVDKNRSRRSIMQRCSAALSVMEDIYKGRFHRRKSKEDDEQLQVILQEKKQMYNKKSFKGSLFTIMIATLILITYNIFISQHENVFHVISWRRLANIWKPARGLHVTYVSHSQIDWLDVSKVVKKIIYDKQTIHTVGLLNFNETETFEWKTRMFPDSANHIVLHLDSINKNMTWESLYPNWIDEEQRYHVPKCPSLPKLSVPAKMIDVIAIKLPCRNKANWSKDVARLHLQLASAGLATSAKGDYAVHMLFISNCTLIPNLFPCKELVTRQGNVWLYKPNLKVLREKLQLPIGSCELALPFNPQGTTRDLVALVDETISEYHRNGLEQAGWKIRMIQRIRNPKAKKDKYNAWNYTKFRLWQLTDYEKIIFIDADLLILRNIDFLFQMPEISAIA</sequence>